<feature type="domain" description="EDRF1 N-terminal" evidence="3">
    <location>
        <begin position="228"/>
        <end position="483"/>
    </location>
</feature>
<evidence type="ECO:0000313" key="4">
    <source>
        <dbReference type="EMBL" id="KAF6019144.1"/>
    </source>
</evidence>
<dbReference type="InterPro" id="IPR056582">
    <property type="entry name" value="EDRF1_N"/>
</dbReference>
<accession>A0A7J7J0H9</accession>
<feature type="compositionally biased region" description="Acidic residues" evidence="1">
    <location>
        <begin position="450"/>
        <end position="465"/>
    </location>
</feature>
<evidence type="ECO:0000256" key="1">
    <source>
        <dbReference type="SAM" id="MobiDB-lite"/>
    </source>
</evidence>
<keyword evidence="5" id="KW-1185">Reference proteome</keyword>
<feature type="domain" description="EDRF1 N-terminal" evidence="3">
    <location>
        <begin position="49"/>
        <end position="217"/>
    </location>
</feature>
<dbReference type="OrthoDB" id="419432at2759"/>
<gene>
    <name evidence="4" type="ORF">EB796_022561</name>
</gene>
<feature type="region of interest" description="Disordered" evidence="1">
    <location>
        <begin position="450"/>
        <end position="489"/>
    </location>
</feature>
<comment type="caution">
    <text evidence="4">The sequence shown here is derived from an EMBL/GenBank/DDBJ whole genome shotgun (WGS) entry which is preliminary data.</text>
</comment>
<dbReference type="GO" id="GO:0045893">
    <property type="term" value="P:positive regulation of DNA-templated transcription"/>
    <property type="evidence" value="ECO:0007669"/>
    <property type="project" value="TreeGrafter"/>
</dbReference>
<dbReference type="Pfam" id="PF23723">
    <property type="entry name" value="TPR_EDRF1"/>
    <property type="match status" value="1"/>
</dbReference>
<feature type="region of interest" description="Disordered" evidence="1">
    <location>
        <begin position="214"/>
        <end position="238"/>
    </location>
</feature>
<reference evidence="4" key="1">
    <citation type="submission" date="2020-06" db="EMBL/GenBank/DDBJ databases">
        <title>Draft genome of Bugula neritina, a colonial animal packing powerful symbionts and potential medicines.</title>
        <authorList>
            <person name="Rayko M."/>
        </authorList>
    </citation>
    <scope>NUCLEOTIDE SEQUENCE [LARGE SCALE GENOMIC DNA]</scope>
    <source>
        <strain evidence="4">Kwan_BN1</strain>
    </source>
</reference>
<dbReference type="Pfam" id="PF23788">
    <property type="entry name" value="EDRF1_N"/>
    <property type="match status" value="2"/>
</dbReference>
<proteinExistence type="predicted"/>
<organism evidence="4 5">
    <name type="scientific">Bugula neritina</name>
    <name type="common">Brown bryozoan</name>
    <name type="synonym">Sertularia neritina</name>
    <dbReference type="NCBI Taxonomy" id="10212"/>
    <lineage>
        <taxon>Eukaryota</taxon>
        <taxon>Metazoa</taxon>
        <taxon>Spiralia</taxon>
        <taxon>Lophotrochozoa</taxon>
        <taxon>Bryozoa</taxon>
        <taxon>Gymnolaemata</taxon>
        <taxon>Cheilostomatida</taxon>
        <taxon>Flustrina</taxon>
        <taxon>Buguloidea</taxon>
        <taxon>Bugulidae</taxon>
        <taxon>Bugula</taxon>
    </lineage>
</organism>
<dbReference type="PANTHER" id="PTHR15000:SF1">
    <property type="entry name" value="ERYTHROID DIFFERENTIATION-RELATED FACTOR 1"/>
    <property type="match status" value="1"/>
</dbReference>
<sequence length="1126" mass="128024">MSHCENFLDGDKCEVSTDRHATDNPPTAIHSSSSKALVPYEDYPLREIPTSIQWLGPDLDLKIPPHNWLRTKSPIEKYIQRALYGKNKRSNMSSISMAESKVEDVDSIDVISDAKNIKSLLEIPFAKDKPISLMIHRVGKTLLIDEFDIHKHLIRKQKDDWSWLKKFYTEMVLNGEISRVPHRSQQTHKKLLHQNMFSKFLYYSIMEQEPEHLVPTQDEVVTSPPKYTGTTDTPADSQDDKEMYRQVHEWQFEDIKMLIGSDLPIFTDGSSCVSLRLRETGDPITVLTGLDYWLDNLMCNVPEIVMCYHLGGFVQKYERCSTSDIPNIKGSEFKPEFITYLAQNILSFVRSNATQVGHTYWLYKAQDNDYVKLYDLTSLTGCEQSRENPFRHPLAVLLFKVALTLHKKRNPAKSGVIQTLLTNSLTLATETNPEVEVTAHLILSELHLQEEDDVSGDTDSQDSEAELQSTESTSDEDAPPTESASQLNLAASGACGQVDISSLYSTQPDTSVTDFSSQFPPITGSQESRCETAINHISQGLLLVDKDILEMKKKSDKMENLPKTSTPSVAIPLPYKPLDTDKSREPEVERVINRLRLTANTWHRQSKASLLSKAMFSFHSLAFSTNLVMEHGKGLKYSKLAFLCYDALSVLDAESMANRIELLQQVIELCGDIQLNITAKSHKMSVYRREYEEYSSQEKTILDSALLDIPVEKQALLVSLQCYEKVKDSKSSTEKSKILITKRLGNCCNEIASFYISKVVKTCAENEGVSEEDMSRVHGESETYASTAAEYVQKALEYFRCISDKCNVAMILCNSAKLCRARTMILPFSPDGFFYGLQEKQFYKQATENYLEALAVLEKKETSLEIWDTINFELSGIYFTIASLLQDNHPSDPIVSREQVEREVTDLMGKSLKYCNLCQSHPSVIGNRKAVIHHRLASLNHHAYRQCAENSMKMRRLRTLTISHYDKSIAYYLAMDTSFTNSLQLLRVLIEKSAFYEFEYNNHNTSQTMLKQAVSVLLDDSVGRCLQGAWNVDMSESEGDSPMKLLTVYSEKLQNLLKALVREGSAPKTNPRKARKEQVLRDGLLMKYKEMYKISLSINIKEQSFNFLCKNILKAYTETKQIFSQL</sequence>
<dbReference type="PANTHER" id="PTHR15000">
    <property type="entry name" value="ERYTHROID DIFFERENTIATION-RELATED FACTOR 1"/>
    <property type="match status" value="1"/>
</dbReference>
<evidence type="ECO:0000259" key="3">
    <source>
        <dbReference type="Pfam" id="PF23788"/>
    </source>
</evidence>
<dbReference type="EMBL" id="VXIV02003252">
    <property type="protein sequence ID" value="KAF6019144.1"/>
    <property type="molecule type" value="Genomic_DNA"/>
</dbReference>
<feature type="domain" description="EDRF1 TPR repeats region" evidence="2">
    <location>
        <begin position="740"/>
        <end position="1104"/>
    </location>
</feature>
<name>A0A7J7J0H9_BUGNE</name>
<dbReference type="Proteomes" id="UP000593567">
    <property type="component" value="Unassembled WGS sequence"/>
</dbReference>
<evidence type="ECO:0000259" key="2">
    <source>
        <dbReference type="Pfam" id="PF23723"/>
    </source>
</evidence>
<dbReference type="InterPro" id="IPR056583">
    <property type="entry name" value="EDRF1_TPR"/>
</dbReference>
<dbReference type="AlphaFoldDB" id="A0A7J7J0H9"/>
<evidence type="ECO:0000313" key="5">
    <source>
        <dbReference type="Proteomes" id="UP000593567"/>
    </source>
</evidence>
<protein>
    <submittedName>
        <fullName evidence="4">EDRF1</fullName>
    </submittedName>
</protein>